<comment type="caution">
    <text evidence="2">The sequence shown here is derived from an EMBL/GenBank/DDBJ whole genome shotgun (WGS) entry which is preliminary data.</text>
</comment>
<evidence type="ECO:0000313" key="2">
    <source>
        <dbReference type="EMBL" id="KAG5460299.1"/>
    </source>
</evidence>
<dbReference type="Proteomes" id="UP000673691">
    <property type="component" value="Unassembled WGS sequence"/>
</dbReference>
<feature type="compositionally biased region" description="Basic and acidic residues" evidence="1">
    <location>
        <begin position="23"/>
        <end position="33"/>
    </location>
</feature>
<dbReference type="AlphaFoldDB" id="A0A8H8DIX7"/>
<dbReference type="EMBL" id="JAEFCI010005425">
    <property type="protein sequence ID" value="KAG5460299.1"/>
    <property type="molecule type" value="Genomic_DNA"/>
</dbReference>
<protein>
    <submittedName>
        <fullName evidence="2">Uncharacterized protein</fullName>
    </submittedName>
</protein>
<reference evidence="2 3" key="1">
    <citation type="journal article" name="Sci. Rep.">
        <title>Genome-scale phylogenetic analyses confirm Olpidium as the closest living zoosporic fungus to the non-flagellated, terrestrial fungi.</title>
        <authorList>
            <person name="Chang Y."/>
            <person name="Rochon D."/>
            <person name="Sekimoto S."/>
            <person name="Wang Y."/>
            <person name="Chovatia M."/>
            <person name="Sandor L."/>
            <person name="Salamov A."/>
            <person name="Grigoriev I.V."/>
            <person name="Stajich J.E."/>
            <person name="Spatafora J.W."/>
        </authorList>
    </citation>
    <scope>NUCLEOTIDE SEQUENCE [LARGE SCALE GENOMIC DNA]</scope>
    <source>
        <strain evidence="2">S191</strain>
    </source>
</reference>
<feature type="region of interest" description="Disordered" evidence="1">
    <location>
        <begin position="48"/>
        <end position="70"/>
    </location>
</feature>
<feature type="region of interest" description="Disordered" evidence="1">
    <location>
        <begin position="1"/>
        <end position="33"/>
    </location>
</feature>
<proteinExistence type="predicted"/>
<gene>
    <name evidence="2" type="ORF">BJ554DRAFT_7667</name>
</gene>
<organism evidence="2 3">
    <name type="scientific">Olpidium bornovanus</name>
    <dbReference type="NCBI Taxonomy" id="278681"/>
    <lineage>
        <taxon>Eukaryota</taxon>
        <taxon>Fungi</taxon>
        <taxon>Fungi incertae sedis</taxon>
        <taxon>Olpidiomycota</taxon>
        <taxon>Olpidiomycotina</taxon>
        <taxon>Olpidiomycetes</taxon>
        <taxon>Olpidiales</taxon>
        <taxon>Olpidiaceae</taxon>
        <taxon>Olpidium</taxon>
    </lineage>
</organism>
<keyword evidence="3" id="KW-1185">Reference proteome</keyword>
<evidence type="ECO:0000256" key="1">
    <source>
        <dbReference type="SAM" id="MobiDB-lite"/>
    </source>
</evidence>
<name>A0A8H8DIX7_9FUNG</name>
<evidence type="ECO:0000313" key="3">
    <source>
        <dbReference type="Proteomes" id="UP000673691"/>
    </source>
</evidence>
<sequence>MRFDRSQSRRSRKAQPGAGSEPAHNHSEKSRRVCRENRAGILFQACGRKGGRLGRPRLHDADNGLVGSRM</sequence>
<accession>A0A8H8DIX7</accession>